<feature type="compositionally biased region" description="Pro residues" evidence="1">
    <location>
        <begin position="93"/>
        <end position="103"/>
    </location>
</feature>
<gene>
    <name evidence="2" type="ORF">FSB_LOCUS35323</name>
</gene>
<evidence type="ECO:0008006" key="3">
    <source>
        <dbReference type="Google" id="ProtNLM"/>
    </source>
</evidence>
<feature type="region of interest" description="Disordered" evidence="1">
    <location>
        <begin position="365"/>
        <end position="388"/>
    </location>
</feature>
<proteinExistence type="predicted"/>
<name>A0A2N9H732_FAGSY</name>
<evidence type="ECO:0000256" key="1">
    <source>
        <dbReference type="SAM" id="MobiDB-lite"/>
    </source>
</evidence>
<feature type="region of interest" description="Disordered" evidence="1">
    <location>
        <begin position="393"/>
        <end position="412"/>
    </location>
</feature>
<reference evidence="2" key="1">
    <citation type="submission" date="2018-02" db="EMBL/GenBank/DDBJ databases">
        <authorList>
            <person name="Cohen D.B."/>
            <person name="Kent A.D."/>
        </authorList>
    </citation>
    <scope>NUCLEOTIDE SEQUENCE</scope>
</reference>
<dbReference type="EMBL" id="OIVN01002913">
    <property type="protein sequence ID" value="SPD07441.1"/>
    <property type="molecule type" value="Genomic_DNA"/>
</dbReference>
<protein>
    <recommendedName>
        <fullName evidence="3">Reverse transcriptase domain-containing protein</fullName>
    </recommendedName>
</protein>
<feature type="region of interest" description="Disordered" evidence="1">
    <location>
        <begin position="62"/>
        <end position="136"/>
    </location>
</feature>
<dbReference type="PANTHER" id="PTHR32108:SF9">
    <property type="entry name" value="REVERSE TRANSCRIPTASE RNASE H-LIKE DOMAIN-CONTAINING PROTEIN"/>
    <property type="match status" value="1"/>
</dbReference>
<dbReference type="PANTHER" id="PTHR32108">
    <property type="entry name" value="DNA-DIRECTED RNA POLYMERASE SUBUNIT ALPHA"/>
    <property type="match status" value="1"/>
</dbReference>
<sequence length="587" mass="66644">MIKIFVDTLKNPYFDRMIGLQLQFFVDLILVGERIEDVVKTKKIVDMSALLALAEQAAKKAPTKRKEGDVQMIGRSNGRPRQALPTFTMQPIQPRPTPIPTPTLTPASTPAPQMPARPVGNQANDNRPARREPRQFTPLPMSLTQLYLILIEKSLISPGVPRPYNGPQRHRVQDLIDHGILKFEGLPNITTNPLPNHPERDVNMVEVEEEDDQFDLAAPPGPSTSDTCEYHSRAWGHNLECCKEFKDEITSLTERGLIRKEETQPRGSYQLYDPSDLDWYAELDQDNILGDEMDLDDLLDEEESKGYRKYCEKMALHVENELLMISVFPESLSRCVAAWFYQLKDLTGVNEVIVEIKGKTEMSSLPALTNDEEEEEKTKTPPTNNLNISTTIVEEEQTKPPPPAESPDNSTIAKEVRIDPAVEELSINAITTERDSTMLPIRRCQQGEEAKMWTSVPLLQRISIIHSKITRKIPNDPHVSKIDNKTDYSLDNIENDILEALEKQDDGSKPNIEELEVINLAKEGEEPKEVKIGTHFTTEQKEALIALLREFHEIFAWSYQDMPDLDTDIVVHKIPLKPECKPVRQAL</sequence>
<dbReference type="AlphaFoldDB" id="A0A2N9H732"/>
<evidence type="ECO:0000313" key="2">
    <source>
        <dbReference type="EMBL" id="SPD07441.1"/>
    </source>
</evidence>
<organism evidence="2">
    <name type="scientific">Fagus sylvatica</name>
    <name type="common">Beechnut</name>
    <dbReference type="NCBI Taxonomy" id="28930"/>
    <lineage>
        <taxon>Eukaryota</taxon>
        <taxon>Viridiplantae</taxon>
        <taxon>Streptophyta</taxon>
        <taxon>Embryophyta</taxon>
        <taxon>Tracheophyta</taxon>
        <taxon>Spermatophyta</taxon>
        <taxon>Magnoliopsida</taxon>
        <taxon>eudicotyledons</taxon>
        <taxon>Gunneridae</taxon>
        <taxon>Pentapetalae</taxon>
        <taxon>rosids</taxon>
        <taxon>fabids</taxon>
        <taxon>Fagales</taxon>
        <taxon>Fagaceae</taxon>
        <taxon>Fagus</taxon>
    </lineage>
</organism>
<accession>A0A2N9H732</accession>